<dbReference type="Proteomes" id="UP000887579">
    <property type="component" value="Unplaced"/>
</dbReference>
<proteinExistence type="predicted"/>
<evidence type="ECO:0000313" key="2">
    <source>
        <dbReference type="WBParaSite" id="ES5_v2.g6622.t1"/>
    </source>
</evidence>
<organism evidence="1 2">
    <name type="scientific">Panagrolaimus sp. ES5</name>
    <dbReference type="NCBI Taxonomy" id="591445"/>
    <lineage>
        <taxon>Eukaryota</taxon>
        <taxon>Metazoa</taxon>
        <taxon>Ecdysozoa</taxon>
        <taxon>Nematoda</taxon>
        <taxon>Chromadorea</taxon>
        <taxon>Rhabditida</taxon>
        <taxon>Tylenchina</taxon>
        <taxon>Panagrolaimomorpha</taxon>
        <taxon>Panagrolaimoidea</taxon>
        <taxon>Panagrolaimidae</taxon>
        <taxon>Panagrolaimus</taxon>
    </lineage>
</organism>
<dbReference type="WBParaSite" id="ES5_v2.g6622.t1">
    <property type="protein sequence ID" value="ES5_v2.g6622.t1"/>
    <property type="gene ID" value="ES5_v2.g6622"/>
</dbReference>
<reference evidence="2" key="1">
    <citation type="submission" date="2022-11" db="UniProtKB">
        <authorList>
            <consortium name="WormBaseParasite"/>
        </authorList>
    </citation>
    <scope>IDENTIFICATION</scope>
</reference>
<name>A0AC34GPX4_9BILA</name>
<evidence type="ECO:0000313" key="1">
    <source>
        <dbReference type="Proteomes" id="UP000887579"/>
    </source>
</evidence>
<protein>
    <submittedName>
        <fullName evidence="2">Uncharacterized protein</fullName>
    </submittedName>
</protein>
<sequence length="276" mass="32071">MDVKEINPSSIPSNVPMISSFTKASFLNSYRRGQPFSFPDSIMFYISKNPKNSKLIQKMIKSCKYFFVQNPFIKILDLNIYFKNEWQTSYDGISVDLKKFPSRIWVTGMMTVENPKEQNDISFIIPQIYQYDAIELCLNDINISYNIFKFLAVKCEIIRFTNVTVKDESGSIVALEKLVKVVSNVKEFHYDLGNNGSKIITSKTVNALLKIPHFSQIELFSLENVPEKNKKTLIQLKFEDSVSVEYQNRLQIIVDEIYRKKKPKYQEPYIGFPGMN</sequence>
<accession>A0AC34GPX4</accession>